<protein>
    <submittedName>
        <fullName evidence="8">rRNA N6-adenosine-methyltransferase ZCCHC4</fullName>
    </submittedName>
</protein>
<keyword evidence="5" id="KW-0862">Zinc</keyword>
<dbReference type="Pfam" id="PF10237">
    <property type="entry name" value="N6-adenineMlase"/>
    <property type="match status" value="1"/>
</dbReference>
<dbReference type="GO" id="GO:0005730">
    <property type="term" value="C:nucleolus"/>
    <property type="evidence" value="ECO:0007669"/>
    <property type="project" value="TreeGrafter"/>
</dbReference>
<dbReference type="GO" id="GO:0008270">
    <property type="term" value="F:zinc ion binding"/>
    <property type="evidence" value="ECO:0007669"/>
    <property type="project" value="UniProtKB-KW"/>
</dbReference>
<dbReference type="PROSITE" id="PS51270">
    <property type="entry name" value="ZF_CTCHY"/>
    <property type="match status" value="1"/>
</dbReference>
<dbReference type="GO" id="GO:0005737">
    <property type="term" value="C:cytoplasm"/>
    <property type="evidence" value="ECO:0007669"/>
    <property type="project" value="UniProtKB-SubCell"/>
</dbReference>
<name>A0A6J2UGN7_DROLE</name>
<evidence type="ECO:0000256" key="2">
    <source>
        <dbReference type="ARBA" id="ARBA00022490"/>
    </source>
</evidence>
<feature type="domain" description="CTCHY-type" evidence="6">
    <location>
        <begin position="299"/>
        <end position="360"/>
    </location>
</feature>
<accession>A0A6J2UGN7</accession>
<evidence type="ECO:0000313" key="8">
    <source>
        <dbReference type="RefSeq" id="XP_030387265.1"/>
    </source>
</evidence>
<dbReference type="InterPro" id="IPR037275">
    <property type="entry name" value="Znf_CTCHY_sf"/>
</dbReference>
<dbReference type="InterPro" id="IPR041370">
    <property type="entry name" value="Mlase_EEF1AKMT1/ZCCHC4"/>
</dbReference>
<dbReference type="AlphaFoldDB" id="A0A6J2UGN7"/>
<comment type="subcellular location">
    <subcellularLocation>
        <location evidence="1">Cytoplasm</location>
    </subcellularLocation>
</comment>
<keyword evidence="3" id="KW-0489">Methyltransferase</keyword>
<dbReference type="Proteomes" id="UP000504634">
    <property type="component" value="Unplaced"/>
</dbReference>
<evidence type="ECO:0000313" key="7">
    <source>
        <dbReference type="Proteomes" id="UP000504634"/>
    </source>
</evidence>
<organism evidence="7 8">
    <name type="scientific">Drosophila lebanonensis</name>
    <name type="common">Fruit fly</name>
    <name type="synonym">Scaptodrosophila lebanonensis</name>
    <dbReference type="NCBI Taxonomy" id="7225"/>
    <lineage>
        <taxon>Eukaryota</taxon>
        <taxon>Metazoa</taxon>
        <taxon>Ecdysozoa</taxon>
        <taxon>Arthropoda</taxon>
        <taxon>Hexapoda</taxon>
        <taxon>Insecta</taxon>
        <taxon>Pterygota</taxon>
        <taxon>Neoptera</taxon>
        <taxon>Endopterygota</taxon>
        <taxon>Diptera</taxon>
        <taxon>Brachycera</taxon>
        <taxon>Muscomorpha</taxon>
        <taxon>Ephydroidea</taxon>
        <taxon>Drosophilidae</taxon>
        <taxon>Scaptodrosophila</taxon>
    </lineage>
</organism>
<dbReference type="OrthoDB" id="431817at2759"/>
<dbReference type="RefSeq" id="XP_030387265.1">
    <property type="nucleotide sequence ID" value="XM_030531405.1"/>
</dbReference>
<keyword evidence="5" id="KW-0479">Metal-binding</keyword>
<sequence>MIASPVVKSDTKLQVEIEDEDKKHPTCPHGPMILFYRETPNDGYYSCSAHRDSKLCHFRIPATSWQAQNLTYTPKERDYPLTRSVKSADPTNYLSALSKEEAHAQYFFDEKALRFFVNQCRVLKISKVVCIGAPRLHFYLRKEPNMCSFLLDLDERFAAHLSPQEFCLYNMCNNHFFYSRQPFEQFLKCNANERVLVMTDPPFGCRTELIANTLRCLTILHNRLNCMPHTPLPIFWVYPYYNVNHIKQDMPEMEMCDYKINYTNHTRYTDVGVASRTYGSPVRLFSNVPQQLLQLPTEEAYKYCTKCKRYTAAENLHCIRCETCPSQNGQTYRHCEHCGVCVKPNYVHCFNCRRCSQRENHDCAVYQSMQRCWICREKGHIETKCVTWLQNRRRLKVKPDKRHPQRCFICGRAGQHNELKCPKRCRFFKEIKFMNQETTIAL</sequence>
<keyword evidence="2" id="KW-0963">Cytoplasm</keyword>
<proteinExistence type="predicted"/>
<keyword evidence="4" id="KW-0808">Transferase</keyword>
<dbReference type="PANTHER" id="PTHR13493">
    <property type="entry name" value="ZINC FINGER CCHC DOMAIN-CONTAINING"/>
    <property type="match status" value="1"/>
</dbReference>
<dbReference type="PROSITE" id="PS50216">
    <property type="entry name" value="DHHC"/>
    <property type="match status" value="1"/>
</dbReference>
<keyword evidence="7" id="KW-1185">Reference proteome</keyword>
<reference evidence="8" key="1">
    <citation type="submission" date="2025-08" db="UniProtKB">
        <authorList>
            <consortium name="RefSeq"/>
        </authorList>
    </citation>
    <scope>IDENTIFICATION</scope>
    <source>
        <strain evidence="8">11010-0011.00</strain>
        <tissue evidence="8">Whole body</tissue>
    </source>
</reference>
<evidence type="ECO:0000256" key="1">
    <source>
        <dbReference type="ARBA" id="ARBA00004496"/>
    </source>
</evidence>
<evidence type="ECO:0000256" key="3">
    <source>
        <dbReference type="ARBA" id="ARBA00022603"/>
    </source>
</evidence>
<dbReference type="GeneID" id="115633901"/>
<evidence type="ECO:0000259" key="6">
    <source>
        <dbReference type="PROSITE" id="PS51270"/>
    </source>
</evidence>
<dbReference type="PANTHER" id="PTHR13493:SF3">
    <property type="entry name" value="RRNA N6-ADENOSINE-METHYLTRANSFERASE ZCCHC4"/>
    <property type="match status" value="1"/>
</dbReference>
<evidence type="ECO:0000256" key="4">
    <source>
        <dbReference type="ARBA" id="ARBA00022679"/>
    </source>
</evidence>
<dbReference type="InterPro" id="IPR039846">
    <property type="entry name" value="ZCCHC4"/>
</dbReference>
<dbReference type="SUPFAM" id="SSF161245">
    <property type="entry name" value="Zinc hairpin stack"/>
    <property type="match status" value="1"/>
</dbReference>
<dbReference type="InterPro" id="IPR017921">
    <property type="entry name" value="Znf_CTCHY"/>
</dbReference>
<gene>
    <name evidence="8" type="primary">LOC115633901</name>
</gene>
<evidence type="ECO:0000256" key="5">
    <source>
        <dbReference type="PROSITE-ProRule" id="PRU00965"/>
    </source>
</evidence>
<keyword evidence="5" id="KW-0863">Zinc-finger</keyword>
<dbReference type="GO" id="GO:0008988">
    <property type="term" value="F:rRNA (adenine-N6-)-methyltransferase activity"/>
    <property type="evidence" value="ECO:0007669"/>
    <property type="project" value="InterPro"/>
</dbReference>